<keyword evidence="3" id="KW-1185">Reference proteome</keyword>
<comment type="caution">
    <text evidence="2">The sequence shown here is derived from an EMBL/GenBank/DDBJ whole genome shotgun (WGS) entry which is preliminary data.</text>
</comment>
<dbReference type="EMBL" id="AFRT01001976">
    <property type="protein sequence ID" value="ELU38955.1"/>
    <property type="molecule type" value="Genomic_DNA"/>
</dbReference>
<feature type="chain" id="PRO_5003996794" evidence="1">
    <location>
        <begin position="17"/>
        <end position="130"/>
    </location>
</feature>
<organism evidence="2 3">
    <name type="scientific">Thanatephorus cucumeris (strain AG1-IA)</name>
    <name type="common">Rice sheath blight fungus</name>
    <name type="synonym">Rhizoctonia solani</name>
    <dbReference type="NCBI Taxonomy" id="983506"/>
    <lineage>
        <taxon>Eukaryota</taxon>
        <taxon>Fungi</taxon>
        <taxon>Dikarya</taxon>
        <taxon>Basidiomycota</taxon>
        <taxon>Agaricomycotina</taxon>
        <taxon>Agaricomycetes</taxon>
        <taxon>Cantharellales</taxon>
        <taxon>Ceratobasidiaceae</taxon>
        <taxon>Rhizoctonia</taxon>
        <taxon>Rhizoctonia solani AG-1</taxon>
    </lineage>
</organism>
<sequence>MALAVFAVATVPLAMSSPPKSTRGSYKASGTGSISLVKKVKGDARLRAPGRYKTQGPFALKGWNTHGISGAVSCIDTLWNTFQVLSELGLIRGPIAGMSSTGGNWLLPSVSPPCEYSRGRLGKAQVQVRL</sequence>
<keyword evidence="1" id="KW-0732">Signal</keyword>
<protein>
    <submittedName>
        <fullName evidence="2">Uncharacterized protein</fullName>
    </submittedName>
</protein>
<evidence type="ECO:0000313" key="2">
    <source>
        <dbReference type="EMBL" id="ELU38955.1"/>
    </source>
</evidence>
<accession>L8WLX9</accession>
<evidence type="ECO:0000313" key="3">
    <source>
        <dbReference type="Proteomes" id="UP000011668"/>
    </source>
</evidence>
<proteinExistence type="predicted"/>
<feature type="signal peptide" evidence="1">
    <location>
        <begin position="1"/>
        <end position="16"/>
    </location>
</feature>
<dbReference type="HOGENOM" id="CLU_1939549_0_0_1"/>
<gene>
    <name evidence="2" type="ORF">AG1IA_07022</name>
</gene>
<dbReference type="Proteomes" id="UP000011668">
    <property type="component" value="Unassembled WGS sequence"/>
</dbReference>
<dbReference type="OrthoDB" id="3234319at2759"/>
<dbReference type="AlphaFoldDB" id="L8WLX9"/>
<reference evidence="2 3" key="1">
    <citation type="journal article" date="2013" name="Nat. Commun.">
        <title>The evolution and pathogenic mechanisms of the rice sheath blight pathogen.</title>
        <authorList>
            <person name="Zheng A."/>
            <person name="Lin R."/>
            <person name="Xu L."/>
            <person name="Qin P."/>
            <person name="Tang C."/>
            <person name="Ai P."/>
            <person name="Zhang D."/>
            <person name="Liu Y."/>
            <person name="Sun Z."/>
            <person name="Feng H."/>
            <person name="Wang Y."/>
            <person name="Chen Y."/>
            <person name="Liang X."/>
            <person name="Fu R."/>
            <person name="Li Q."/>
            <person name="Zhang J."/>
            <person name="Yu X."/>
            <person name="Xie Z."/>
            <person name="Ding L."/>
            <person name="Guan P."/>
            <person name="Tang J."/>
            <person name="Liang Y."/>
            <person name="Wang S."/>
            <person name="Deng Q."/>
            <person name="Li S."/>
            <person name="Zhu J."/>
            <person name="Wang L."/>
            <person name="Liu H."/>
            <person name="Li P."/>
        </authorList>
    </citation>
    <scope>NUCLEOTIDE SEQUENCE [LARGE SCALE GENOMIC DNA]</scope>
    <source>
        <strain evidence="3">AG-1 IA</strain>
    </source>
</reference>
<name>L8WLX9_THACA</name>
<evidence type="ECO:0000256" key="1">
    <source>
        <dbReference type="SAM" id="SignalP"/>
    </source>
</evidence>